<dbReference type="Pfam" id="PF12270">
    <property type="entry name" value="Cyt_c_ox_IV"/>
    <property type="match status" value="1"/>
</dbReference>
<feature type="transmembrane region" description="Helical" evidence="7">
    <location>
        <begin position="32"/>
        <end position="51"/>
    </location>
</feature>
<evidence type="ECO:0000313" key="8">
    <source>
        <dbReference type="EMBL" id="CAB4536949.1"/>
    </source>
</evidence>
<accession>A0A6J6BEX7</accession>
<dbReference type="EMBL" id="CAEZSO010000023">
    <property type="protein sequence ID" value="CAB4536949.1"/>
    <property type="molecule type" value="Genomic_DNA"/>
</dbReference>
<comment type="catalytic activity">
    <reaction evidence="6">
        <text>4 Fe(II)-[cytochrome c] + O2 + 8 H(+)(in) = 4 Fe(III)-[cytochrome c] + 2 H2O + 4 H(+)(out)</text>
        <dbReference type="Rhea" id="RHEA:11436"/>
        <dbReference type="Rhea" id="RHEA-COMP:10350"/>
        <dbReference type="Rhea" id="RHEA-COMP:14399"/>
        <dbReference type="ChEBI" id="CHEBI:15377"/>
        <dbReference type="ChEBI" id="CHEBI:15378"/>
        <dbReference type="ChEBI" id="CHEBI:15379"/>
        <dbReference type="ChEBI" id="CHEBI:29033"/>
        <dbReference type="ChEBI" id="CHEBI:29034"/>
        <dbReference type="EC" id="7.1.1.9"/>
    </reaction>
</comment>
<protein>
    <submittedName>
        <fullName evidence="8">Unannotated protein</fullName>
    </submittedName>
</protein>
<organism evidence="8">
    <name type="scientific">freshwater metagenome</name>
    <dbReference type="NCBI Taxonomy" id="449393"/>
    <lineage>
        <taxon>unclassified sequences</taxon>
        <taxon>metagenomes</taxon>
        <taxon>ecological metagenomes</taxon>
    </lineage>
</organism>
<dbReference type="EMBL" id="CAEZVF010000001">
    <property type="protein sequence ID" value="CAB4613082.1"/>
    <property type="molecule type" value="Genomic_DNA"/>
</dbReference>
<name>A0A6J6BEX7_9ZZZZ</name>
<proteinExistence type="predicted"/>
<evidence type="ECO:0000256" key="4">
    <source>
        <dbReference type="ARBA" id="ARBA00022989"/>
    </source>
</evidence>
<dbReference type="GO" id="GO:0005886">
    <property type="term" value="C:plasma membrane"/>
    <property type="evidence" value="ECO:0007669"/>
    <property type="project" value="UniProtKB-SubCell"/>
</dbReference>
<evidence type="ECO:0000256" key="2">
    <source>
        <dbReference type="ARBA" id="ARBA00022475"/>
    </source>
</evidence>
<dbReference type="InterPro" id="IPR021050">
    <property type="entry name" value="Cyt_c_oxidase_su4_actinobac"/>
</dbReference>
<evidence type="ECO:0000313" key="9">
    <source>
        <dbReference type="EMBL" id="CAB4613082.1"/>
    </source>
</evidence>
<keyword evidence="4 7" id="KW-1133">Transmembrane helix</keyword>
<evidence type="ECO:0000256" key="3">
    <source>
        <dbReference type="ARBA" id="ARBA00022692"/>
    </source>
</evidence>
<sequence length="132" mass="14636">MKVEGYLFGFGTVTYVILGSLYWFLSHEPVGTTALALTAGMAFLIAFYVLFTGRQVDPRPEDALEADVVDYAGEYGFFSPTSWWPLPVGFFAALTGTGLIVGWWLFFLAVLGLMLSLVGFVFEYYRGEQATL</sequence>
<evidence type="ECO:0000256" key="1">
    <source>
        <dbReference type="ARBA" id="ARBA00004651"/>
    </source>
</evidence>
<keyword evidence="2" id="KW-1003">Cell membrane</keyword>
<dbReference type="GO" id="GO:0004129">
    <property type="term" value="F:cytochrome-c oxidase activity"/>
    <property type="evidence" value="ECO:0007669"/>
    <property type="project" value="UniProtKB-EC"/>
</dbReference>
<evidence type="ECO:0000256" key="5">
    <source>
        <dbReference type="ARBA" id="ARBA00023136"/>
    </source>
</evidence>
<comment type="subcellular location">
    <subcellularLocation>
        <location evidence="1">Cell membrane</location>
        <topology evidence="1">Multi-pass membrane protein</topology>
    </subcellularLocation>
</comment>
<feature type="transmembrane region" description="Helical" evidence="7">
    <location>
        <begin position="6"/>
        <end position="25"/>
    </location>
</feature>
<gene>
    <name evidence="8" type="ORF">UFOPK1446_00196</name>
    <name evidence="9" type="ORF">UFOPK1939_00001</name>
</gene>
<dbReference type="AlphaFoldDB" id="A0A6J6BEX7"/>
<feature type="transmembrane region" description="Helical" evidence="7">
    <location>
        <begin position="89"/>
        <end position="122"/>
    </location>
</feature>
<reference evidence="8" key="1">
    <citation type="submission" date="2020-05" db="EMBL/GenBank/DDBJ databases">
        <authorList>
            <person name="Chiriac C."/>
            <person name="Salcher M."/>
            <person name="Ghai R."/>
            <person name="Kavagutti S V."/>
        </authorList>
    </citation>
    <scope>NUCLEOTIDE SEQUENCE</scope>
</reference>
<keyword evidence="5 7" id="KW-0472">Membrane</keyword>
<evidence type="ECO:0000256" key="7">
    <source>
        <dbReference type="SAM" id="Phobius"/>
    </source>
</evidence>
<dbReference type="PIRSF" id="PIRSF017385">
    <property type="entry name" value="CtaF"/>
    <property type="match status" value="1"/>
</dbReference>
<dbReference type="GO" id="GO:0022900">
    <property type="term" value="P:electron transport chain"/>
    <property type="evidence" value="ECO:0007669"/>
    <property type="project" value="InterPro"/>
</dbReference>
<keyword evidence="3 7" id="KW-0812">Transmembrane</keyword>
<evidence type="ECO:0000256" key="6">
    <source>
        <dbReference type="ARBA" id="ARBA00047816"/>
    </source>
</evidence>